<evidence type="ECO:0000313" key="22">
    <source>
        <dbReference type="EMBL" id="JAP03118.1"/>
    </source>
</evidence>
<keyword evidence="7 19" id="KW-0479">Metal-binding</keyword>
<dbReference type="GO" id="GO:0070192">
    <property type="term" value="P:chromosome organization involved in meiotic cell cycle"/>
    <property type="evidence" value="ECO:0007669"/>
    <property type="project" value="TreeGrafter"/>
</dbReference>
<dbReference type="GO" id="GO:0003691">
    <property type="term" value="F:double-stranded telomeric DNA binding"/>
    <property type="evidence" value="ECO:0007669"/>
    <property type="project" value="TreeGrafter"/>
</dbReference>
<evidence type="ECO:0000256" key="14">
    <source>
        <dbReference type="ARBA" id="ARBA00023054"/>
    </source>
</evidence>
<keyword evidence="10" id="KW-0378">Hydrolase</keyword>
<evidence type="ECO:0000256" key="4">
    <source>
        <dbReference type="ARBA" id="ARBA00009439"/>
    </source>
</evidence>
<organism evidence="22">
    <name type="scientific">Triatoma dimidiata</name>
    <name type="common">Kissing bug</name>
    <name type="synonym">Meccus dimidiatus</name>
    <dbReference type="NCBI Taxonomy" id="72491"/>
    <lineage>
        <taxon>Eukaryota</taxon>
        <taxon>Metazoa</taxon>
        <taxon>Ecdysozoa</taxon>
        <taxon>Arthropoda</taxon>
        <taxon>Hexapoda</taxon>
        <taxon>Insecta</taxon>
        <taxon>Pterygota</taxon>
        <taxon>Neoptera</taxon>
        <taxon>Paraneoptera</taxon>
        <taxon>Hemiptera</taxon>
        <taxon>Heteroptera</taxon>
        <taxon>Panheteroptera</taxon>
        <taxon>Cimicomorpha</taxon>
        <taxon>Reduviidae</taxon>
        <taxon>Triatominae</taxon>
        <taxon>Triatoma</taxon>
    </lineage>
</organism>
<dbReference type="Pfam" id="PF13476">
    <property type="entry name" value="AAA_23"/>
    <property type="match status" value="1"/>
</dbReference>
<proteinExistence type="inferred from homology"/>
<feature type="coiled-coil region" evidence="20">
    <location>
        <begin position="418"/>
        <end position="561"/>
    </location>
</feature>
<comment type="similarity">
    <text evidence="4">Belongs to the SMC family. RAD50 subfamily.</text>
</comment>
<dbReference type="InterPro" id="IPR013134">
    <property type="entry name" value="Zn_hook_RAD50"/>
</dbReference>
<feature type="coiled-coil region" evidence="20">
    <location>
        <begin position="275"/>
        <end position="338"/>
    </location>
</feature>
<evidence type="ECO:0000256" key="2">
    <source>
        <dbReference type="ARBA" id="ARBA00004123"/>
    </source>
</evidence>
<evidence type="ECO:0000256" key="19">
    <source>
        <dbReference type="PROSITE-ProRule" id="PRU00471"/>
    </source>
</evidence>
<feature type="coiled-coil region" evidence="20">
    <location>
        <begin position="800"/>
        <end position="884"/>
    </location>
</feature>
<evidence type="ECO:0000256" key="6">
    <source>
        <dbReference type="ARBA" id="ARBA00022454"/>
    </source>
</evidence>
<dbReference type="InterPro" id="IPR038729">
    <property type="entry name" value="Rad50/SbcC_AAA"/>
</dbReference>
<dbReference type="PROSITE" id="PS51131">
    <property type="entry name" value="ZN_HOOK"/>
    <property type="match status" value="1"/>
</dbReference>
<feature type="coiled-coil region" evidence="20">
    <location>
        <begin position="192"/>
        <end position="236"/>
    </location>
</feature>
<sequence>MSSLEKIAIQGVRSFGPEDKDKKVITFFHPLTLILGDNGCGKTTIIEALKYATAGELPGNTKKGEGFVHDPKLTAGSEVRGQIKLQFRDVRGELMAVHKTVQATQKLKNLTFKSLDQVVSRYNNEDENWSSIPGRCVDIDNEMCYSMGVSKAVLTNVLLCHQEDSNWPLEEDSKVKDRFDAIFGAAKYNKCLEHIKKIRKSYNDELKLLKADLRHLDQYKIEAAQKRTRLSETEIRMFDCNQKIETFLSKLKPVEEKLKDLASKEDQIGQMHTDCETQKTKLESVRNTIKEYKKAIQYEFKGSLDDLVEAIQNFQGELKNKQNELESVEKKGEDTILELKRNNQLISEEQVKVGQLIRDSEKNKERIESRNSAMLSLSEDLQVSTSVSQLSQSDEIQRVLVSLEKGVSGKEIELETMKEKQKTETTKLQQEIDNYREERAKVEQNVENKKSQLQQNKRELDKVKADIYEVDQSAELLGVLQSKLDRVKRDLEDVTKNNDMEALDNEIKNAEQERERHEDKLVVLEREIQNLQLLSSVQAELDVHRETKASKDAEIKKLKNRHEASLKHLLKEVPEQGIKFQLEAFMDSLADDIKGKTEEIKQKETEIAAMEAEKKHLSEKLKNAKQGLEADEFVISQACSGRDYDEYVEELGNKVQELQDQKGTLSSSEYMFRRYVQKLQKQDPCCPLCHRGFEQEDEITKLISELTLKVREVPSKLRTNKEQLDSTQEKYKTLLQLKPKYEKLAVLKSTEIPQLEAQLEKKEKKLILSKEVVSKLKLGLEGPQSDEAVARSMQSDIVLLEQHFAESRRLAREIQKLEAKLPPGNRRSLQESLQEQKEVRASLQSSKRLHDSLLSKRNNIITKKHQLQEQKNSLQEQQMKISGNVQMRSQLAERRDELENVEVMLQMEIEKGIEDLSGVSRQVDISARQMKALVSSNSSALDAKISEIRKLQQRLEELKKYHRAVLEYEASGGAKKLEAAQHSLSALQRNNDALQQKKDGIFDKRDNLRTYIASQKVRERELDDNMKLREKLQDEKDLMKFVEKLKQKLGNLDYSSLHDEKRKLKKEEEKLYYEKGQAEGSKRELEQTIANIQSDLDLSQYKNADKNYRDKMIEMAVTEQTVEDLNSYYKALDWSLMNYHKKRMEQINAIIRDLWRKVYSGNDIDTIEIKTEQEETVSADKRRAYKYRVVQVKTGTELDMRGRCSAGQKVLACLIIRIALAETFSSNCGILALDEPTTNLDHTNIVNLSYALEEIVRTQSARKNFQLIVITHDQEFLNILSRVSTIDTYYKIERNNEGLSQVSKIYIGPN</sequence>
<dbReference type="Gene3D" id="1.10.287.510">
    <property type="entry name" value="Helix hairpin bin"/>
    <property type="match status" value="1"/>
</dbReference>
<evidence type="ECO:0000256" key="13">
    <source>
        <dbReference type="ARBA" id="ARBA00022842"/>
    </source>
</evidence>
<dbReference type="GO" id="GO:0046872">
    <property type="term" value="F:metal ion binding"/>
    <property type="evidence" value="ECO:0007669"/>
    <property type="project" value="UniProtKB-UniRule"/>
</dbReference>
<comment type="cofactor">
    <cofactor evidence="1">
        <name>Zn(2+)</name>
        <dbReference type="ChEBI" id="CHEBI:29105"/>
    </cofactor>
</comment>
<evidence type="ECO:0000256" key="7">
    <source>
        <dbReference type="ARBA" id="ARBA00022723"/>
    </source>
</evidence>
<evidence type="ECO:0000256" key="11">
    <source>
        <dbReference type="ARBA" id="ARBA00022833"/>
    </source>
</evidence>
<name>A0A0V0G504_TRIDM</name>
<dbReference type="Pfam" id="PF04423">
    <property type="entry name" value="Rad50_zn_hook"/>
    <property type="match status" value="1"/>
</dbReference>
<feature type="domain" description="Zinc-hook" evidence="21">
    <location>
        <begin position="641"/>
        <end position="739"/>
    </location>
</feature>
<reference evidence="22" key="1">
    <citation type="journal article" date="2018" name="J. Proteomics">
        <title>Exploring the molecular complexity of Triatoma dimidiata sialome.</title>
        <authorList>
            <person name="Santiago P.B."/>
            <person name="de Araujo C.N."/>
            <person name="Charneau S."/>
            <person name="Bastos I.M.D."/>
            <person name="Assumpcao T.C.F."/>
            <person name="Queiroz R.M.L."/>
            <person name="Praca Y.R."/>
            <person name="Cordeiro T.M."/>
            <person name="Garcia C.H.S."/>
            <person name="da Silva I.G."/>
            <person name="Raiol T."/>
            <person name="Motta F.N."/>
            <person name="de Araujo Oliveira J.V."/>
            <person name="de Sousa M.V."/>
            <person name="Ribeiro J.M.C."/>
            <person name="de Santana J.M."/>
        </authorList>
    </citation>
    <scope>NUCLEOTIDE SEQUENCE</scope>
    <source>
        <strain evidence="22">Santander</strain>
        <tissue evidence="22">Salivary glands</tissue>
    </source>
</reference>
<dbReference type="GO" id="GO:0051880">
    <property type="term" value="F:G-quadruplex DNA binding"/>
    <property type="evidence" value="ECO:0007669"/>
    <property type="project" value="TreeGrafter"/>
</dbReference>
<dbReference type="FunFam" id="3.40.50.300:FF:000593">
    <property type="entry name" value="DNA repair protein RAD50"/>
    <property type="match status" value="1"/>
</dbReference>
<dbReference type="GO" id="GO:0000794">
    <property type="term" value="C:condensed nuclear chromosome"/>
    <property type="evidence" value="ECO:0007669"/>
    <property type="project" value="TreeGrafter"/>
</dbReference>
<keyword evidence="16" id="KW-0539">Nucleus</keyword>
<evidence type="ECO:0000256" key="12">
    <source>
        <dbReference type="ARBA" id="ARBA00022840"/>
    </source>
</evidence>
<evidence type="ECO:0000256" key="10">
    <source>
        <dbReference type="ARBA" id="ARBA00022801"/>
    </source>
</evidence>
<dbReference type="Gene3D" id="1.10.287.1490">
    <property type="match status" value="1"/>
</dbReference>
<dbReference type="GO" id="GO:0006302">
    <property type="term" value="P:double-strand break repair"/>
    <property type="evidence" value="ECO:0007669"/>
    <property type="project" value="InterPro"/>
</dbReference>
<comment type="subcellular location">
    <subcellularLocation>
        <location evidence="3">Chromosome</location>
    </subcellularLocation>
    <subcellularLocation>
        <location evidence="2">Nucleus</location>
    </subcellularLocation>
</comment>
<evidence type="ECO:0000256" key="17">
    <source>
        <dbReference type="ARBA" id="ARBA00023254"/>
    </source>
</evidence>
<keyword evidence="15" id="KW-0234">DNA repair</keyword>
<evidence type="ECO:0000256" key="8">
    <source>
        <dbReference type="ARBA" id="ARBA00022741"/>
    </source>
</evidence>
<dbReference type="InterPro" id="IPR004584">
    <property type="entry name" value="Rad50_eukaryotes"/>
</dbReference>
<evidence type="ECO:0000256" key="5">
    <source>
        <dbReference type="ARBA" id="ARBA00017893"/>
    </source>
</evidence>
<dbReference type="Gene3D" id="3.40.50.300">
    <property type="entry name" value="P-loop containing nucleotide triphosphate hydrolases"/>
    <property type="match status" value="2"/>
</dbReference>
<dbReference type="GO" id="GO:0030870">
    <property type="term" value="C:Mre11 complex"/>
    <property type="evidence" value="ECO:0007669"/>
    <property type="project" value="InterPro"/>
</dbReference>
<dbReference type="PANTHER" id="PTHR18867:SF12">
    <property type="entry name" value="DNA REPAIR PROTEIN RAD50"/>
    <property type="match status" value="1"/>
</dbReference>
<dbReference type="SUPFAM" id="SSF75712">
    <property type="entry name" value="Rad50 coiled-coil Zn hook"/>
    <property type="match status" value="1"/>
</dbReference>
<evidence type="ECO:0000256" key="15">
    <source>
        <dbReference type="ARBA" id="ARBA00023204"/>
    </source>
</evidence>
<feature type="coiled-coil region" evidence="20">
    <location>
        <begin position="586"/>
        <end position="668"/>
    </location>
</feature>
<evidence type="ECO:0000256" key="1">
    <source>
        <dbReference type="ARBA" id="ARBA00001947"/>
    </source>
</evidence>
<dbReference type="GO" id="GO:0043047">
    <property type="term" value="F:single-stranded telomeric DNA binding"/>
    <property type="evidence" value="ECO:0007669"/>
    <property type="project" value="TreeGrafter"/>
</dbReference>
<evidence type="ECO:0000256" key="3">
    <source>
        <dbReference type="ARBA" id="ARBA00004286"/>
    </source>
</evidence>
<feature type="binding site" evidence="19">
    <location>
        <position position="689"/>
    </location>
    <ligand>
        <name>Zn(2+)</name>
        <dbReference type="ChEBI" id="CHEBI:29105"/>
    </ligand>
</feature>
<dbReference type="NCBIfam" id="TIGR00606">
    <property type="entry name" value="rad50"/>
    <property type="match status" value="1"/>
</dbReference>
<keyword evidence="8" id="KW-0547">Nucleotide-binding</keyword>
<keyword evidence="17" id="KW-0469">Meiosis</keyword>
<keyword evidence="14 20" id="KW-0175">Coiled coil</keyword>
<keyword evidence="9" id="KW-0227">DNA damage</keyword>
<dbReference type="GO" id="GO:0007004">
    <property type="term" value="P:telomere maintenance via telomerase"/>
    <property type="evidence" value="ECO:0007669"/>
    <property type="project" value="TreeGrafter"/>
</dbReference>
<keyword evidence="12" id="KW-0067">ATP-binding</keyword>
<accession>A0A0V0G504</accession>
<feature type="coiled-coil region" evidence="20">
    <location>
        <begin position="941"/>
        <end position="1045"/>
    </location>
</feature>
<dbReference type="GO" id="GO:0016887">
    <property type="term" value="F:ATP hydrolysis activity"/>
    <property type="evidence" value="ECO:0007669"/>
    <property type="project" value="InterPro"/>
</dbReference>
<evidence type="ECO:0000256" key="16">
    <source>
        <dbReference type="ARBA" id="ARBA00023242"/>
    </source>
</evidence>
<protein>
    <recommendedName>
        <fullName evidence="5">DNA repair protein RAD50</fullName>
    </recommendedName>
</protein>
<keyword evidence="13" id="KW-0460">Magnesium</keyword>
<evidence type="ECO:0000259" key="21">
    <source>
        <dbReference type="PROSITE" id="PS51131"/>
    </source>
</evidence>
<evidence type="ECO:0000256" key="18">
    <source>
        <dbReference type="ARBA" id="ARBA00049360"/>
    </source>
</evidence>
<dbReference type="PANTHER" id="PTHR18867">
    <property type="entry name" value="RAD50"/>
    <property type="match status" value="1"/>
</dbReference>
<dbReference type="GO" id="GO:0000722">
    <property type="term" value="P:telomere maintenance via recombination"/>
    <property type="evidence" value="ECO:0007669"/>
    <property type="project" value="TreeGrafter"/>
</dbReference>
<evidence type="ECO:0000256" key="9">
    <source>
        <dbReference type="ARBA" id="ARBA00022763"/>
    </source>
</evidence>
<keyword evidence="6" id="KW-0158">Chromosome</keyword>
<keyword evidence="11 19" id="KW-0862">Zinc</keyword>
<evidence type="ECO:0000256" key="20">
    <source>
        <dbReference type="SAM" id="Coils"/>
    </source>
</evidence>
<dbReference type="EMBL" id="GECL01003006">
    <property type="protein sequence ID" value="JAP03118.1"/>
    <property type="molecule type" value="Transcribed_RNA"/>
</dbReference>
<comment type="catalytic activity">
    <reaction evidence="18">
        <text>ATP + H2O = ADP + phosphate + H(+)</text>
        <dbReference type="Rhea" id="RHEA:13065"/>
        <dbReference type="ChEBI" id="CHEBI:15377"/>
        <dbReference type="ChEBI" id="CHEBI:15378"/>
        <dbReference type="ChEBI" id="CHEBI:30616"/>
        <dbReference type="ChEBI" id="CHEBI:43474"/>
        <dbReference type="ChEBI" id="CHEBI:456216"/>
    </reaction>
</comment>
<feature type="binding site" evidence="19">
    <location>
        <position position="686"/>
    </location>
    <ligand>
        <name>Zn(2+)</name>
        <dbReference type="ChEBI" id="CHEBI:29105"/>
    </ligand>
</feature>
<dbReference type="InterPro" id="IPR027417">
    <property type="entry name" value="P-loop_NTPase"/>
</dbReference>
<dbReference type="GO" id="GO:0005524">
    <property type="term" value="F:ATP binding"/>
    <property type="evidence" value="ECO:0007669"/>
    <property type="project" value="UniProtKB-KW"/>
</dbReference>
<dbReference type="SUPFAM" id="SSF52540">
    <property type="entry name" value="P-loop containing nucleoside triphosphate hydrolases"/>
    <property type="match status" value="1"/>
</dbReference>